<accession>A0AAW0DV50</accession>
<sequence length="374" mass="41984">MLNTPEADRKQIADVDAQQEDLRPGPGSEDRLAELRSHRAAAQARIDAYKYPVLTLPTEITSEIFLQFLPAYPLCPNTTGLHSPTLLTHVCSQWRNIALSTPKLWRAIDLLSQEECEGIDHIRDAWLSRSGCCPLSLDILVDEYGESSLPALIAHRTRIEYLTITGPTSDAIPHLSIFDSSMPLLRHLELTLWEPLTQITLEKAPLLRSVFLSQNACANVRLPWQHLTSLRLYWCFPEEILAILPQTPNLETCNLCVYIRDPHITLPQFSLLRLDTLILDTELDPRSPLDDRIIRSLITPALRHLEISERSLGDNPLDTLSSFLSNSTCKLDRLHIMYDGGGLSIPLERYHLLVPTISSILASKIGAETSILAA</sequence>
<feature type="region of interest" description="Disordered" evidence="1">
    <location>
        <begin position="1"/>
        <end position="30"/>
    </location>
</feature>
<dbReference type="AlphaFoldDB" id="A0AAW0DV50"/>
<feature type="compositionally biased region" description="Basic and acidic residues" evidence="1">
    <location>
        <begin position="20"/>
        <end position="30"/>
    </location>
</feature>
<dbReference type="SUPFAM" id="SSF52047">
    <property type="entry name" value="RNI-like"/>
    <property type="match status" value="1"/>
</dbReference>
<evidence type="ECO:0000256" key="1">
    <source>
        <dbReference type="SAM" id="MobiDB-lite"/>
    </source>
</evidence>
<gene>
    <name evidence="2" type="ORF">R3P38DRAFT_1369753</name>
</gene>
<comment type="caution">
    <text evidence="2">The sequence shown here is derived from an EMBL/GenBank/DDBJ whole genome shotgun (WGS) entry which is preliminary data.</text>
</comment>
<protein>
    <submittedName>
        <fullName evidence="2">F-box domain-containing protein</fullName>
    </submittedName>
</protein>
<organism evidence="2 3">
    <name type="scientific">Favolaschia claudopus</name>
    <dbReference type="NCBI Taxonomy" id="2862362"/>
    <lineage>
        <taxon>Eukaryota</taxon>
        <taxon>Fungi</taxon>
        <taxon>Dikarya</taxon>
        <taxon>Basidiomycota</taxon>
        <taxon>Agaricomycotina</taxon>
        <taxon>Agaricomycetes</taxon>
        <taxon>Agaricomycetidae</taxon>
        <taxon>Agaricales</taxon>
        <taxon>Marasmiineae</taxon>
        <taxon>Mycenaceae</taxon>
        <taxon>Favolaschia</taxon>
    </lineage>
</organism>
<dbReference type="Gene3D" id="3.80.10.10">
    <property type="entry name" value="Ribonuclease Inhibitor"/>
    <property type="match status" value="1"/>
</dbReference>
<feature type="compositionally biased region" description="Basic and acidic residues" evidence="1">
    <location>
        <begin position="1"/>
        <end position="13"/>
    </location>
</feature>
<keyword evidence="3" id="KW-1185">Reference proteome</keyword>
<dbReference type="Proteomes" id="UP001362999">
    <property type="component" value="Unassembled WGS sequence"/>
</dbReference>
<evidence type="ECO:0000313" key="3">
    <source>
        <dbReference type="Proteomes" id="UP001362999"/>
    </source>
</evidence>
<proteinExistence type="predicted"/>
<name>A0AAW0DV50_9AGAR</name>
<reference evidence="2 3" key="1">
    <citation type="journal article" date="2024" name="J Genomics">
        <title>Draft genome sequencing and assembly of Favolaschia claudopus CIRM-BRFM 2984 isolated from oak limbs.</title>
        <authorList>
            <person name="Navarro D."/>
            <person name="Drula E."/>
            <person name="Chaduli D."/>
            <person name="Cazenave R."/>
            <person name="Ahrendt S."/>
            <person name="Wang J."/>
            <person name="Lipzen A."/>
            <person name="Daum C."/>
            <person name="Barry K."/>
            <person name="Grigoriev I.V."/>
            <person name="Favel A."/>
            <person name="Rosso M.N."/>
            <person name="Martin F."/>
        </authorList>
    </citation>
    <scope>NUCLEOTIDE SEQUENCE [LARGE SCALE GENOMIC DNA]</scope>
    <source>
        <strain evidence="2 3">CIRM-BRFM 2984</strain>
    </source>
</reference>
<evidence type="ECO:0000313" key="2">
    <source>
        <dbReference type="EMBL" id="KAK7055851.1"/>
    </source>
</evidence>
<dbReference type="InterPro" id="IPR032675">
    <property type="entry name" value="LRR_dom_sf"/>
</dbReference>
<dbReference type="EMBL" id="JAWWNJ010000005">
    <property type="protein sequence ID" value="KAK7055851.1"/>
    <property type="molecule type" value="Genomic_DNA"/>
</dbReference>